<dbReference type="Gene3D" id="1.10.10.10">
    <property type="entry name" value="Winged helix-like DNA-binding domain superfamily/Winged helix DNA-binding domain"/>
    <property type="match status" value="1"/>
</dbReference>
<dbReference type="Gene3D" id="1.10.150.50">
    <property type="entry name" value="Transcription Factor, Ets-1"/>
    <property type="match status" value="1"/>
</dbReference>
<dbReference type="PROSITE" id="PS50061">
    <property type="entry name" value="ETS_DOMAIN_3"/>
    <property type="match status" value="1"/>
</dbReference>
<dbReference type="STRING" id="35525.A0A0P5ZTL6"/>
<dbReference type="SUPFAM" id="SSF47769">
    <property type="entry name" value="SAM/Pointed domain"/>
    <property type="match status" value="1"/>
</dbReference>
<dbReference type="FunFam" id="1.10.150.50:FF:000039">
    <property type="entry name" value="GA-binding protein alpha chain, putative"/>
    <property type="match status" value="1"/>
</dbReference>
<evidence type="ECO:0000313" key="8">
    <source>
        <dbReference type="Proteomes" id="UP000076858"/>
    </source>
</evidence>
<dbReference type="PROSITE" id="PS00345">
    <property type="entry name" value="ETS_DOMAIN_1"/>
    <property type="match status" value="1"/>
</dbReference>
<dbReference type="Pfam" id="PF02198">
    <property type="entry name" value="SAM_PNT"/>
    <property type="match status" value="1"/>
</dbReference>
<protein>
    <submittedName>
        <fullName evidence="7">DNA-binding protein Ets97D</fullName>
    </submittedName>
</protein>
<dbReference type="GO" id="GO:0005634">
    <property type="term" value="C:nucleus"/>
    <property type="evidence" value="ECO:0007669"/>
    <property type="project" value="UniProtKB-SubCell"/>
</dbReference>
<evidence type="ECO:0000256" key="3">
    <source>
        <dbReference type="ARBA" id="ARBA00022553"/>
    </source>
</evidence>
<keyword evidence="8" id="KW-1185">Reference proteome</keyword>
<dbReference type="GO" id="GO:0000981">
    <property type="term" value="F:DNA-binding transcription factor activity, RNA polymerase II-specific"/>
    <property type="evidence" value="ECO:0007669"/>
    <property type="project" value="TreeGrafter"/>
</dbReference>
<comment type="similarity">
    <text evidence="2 6">Belongs to the ETS family.</text>
</comment>
<dbReference type="InterPro" id="IPR046328">
    <property type="entry name" value="ETS_fam"/>
</dbReference>
<evidence type="ECO:0000256" key="2">
    <source>
        <dbReference type="ARBA" id="ARBA00005562"/>
    </source>
</evidence>
<accession>A0A0P5ZTL6</accession>
<proteinExistence type="inferred from homology"/>
<dbReference type="InterPro" id="IPR036388">
    <property type="entry name" value="WH-like_DNA-bd_sf"/>
</dbReference>
<organism evidence="7 8">
    <name type="scientific">Daphnia magna</name>
    <dbReference type="NCBI Taxonomy" id="35525"/>
    <lineage>
        <taxon>Eukaryota</taxon>
        <taxon>Metazoa</taxon>
        <taxon>Ecdysozoa</taxon>
        <taxon>Arthropoda</taxon>
        <taxon>Crustacea</taxon>
        <taxon>Branchiopoda</taxon>
        <taxon>Diplostraca</taxon>
        <taxon>Cladocera</taxon>
        <taxon>Anomopoda</taxon>
        <taxon>Daphniidae</taxon>
        <taxon>Daphnia</taxon>
    </lineage>
</organism>
<dbReference type="GO" id="GO:0043565">
    <property type="term" value="F:sequence-specific DNA binding"/>
    <property type="evidence" value="ECO:0007669"/>
    <property type="project" value="InterPro"/>
</dbReference>
<dbReference type="Gene3D" id="3.10.20.90">
    <property type="entry name" value="Phosphatidylinositol 3-kinase Catalytic Subunit, Chain A, domain 1"/>
    <property type="match status" value="1"/>
</dbReference>
<dbReference type="PANTHER" id="PTHR11849:SF195">
    <property type="entry name" value="GA-BINDING PROTEIN ALPHA CHAIN"/>
    <property type="match status" value="1"/>
</dbReference>
<comment type="caution">
    <text evidence="7">The sequence shown here is derived from an EMBL/GenBank/DDBJ whole genome shotgun (WGS) entry which is preliminary data.</text>
</comment>
<dbReference type="OrthoDB" id="10067219at2759"/>
<comment type="subcellular location">
    <subcellularLocation>
        <location evidence="1 6">Nucleus</location>
    </subcellularLocation>
</comment>
<evidence type="ECO:0000256" key="5">
    <source>
        <dbReference type="ARBA" id="ARBA00023242"/>
    </source>
</evidence>
<dbReference type="Proteomes" id="UP000076858">
    <property type="component" value="Unassembled WGS sequence"/>
</dbReference>
<dbReference type="InterPro" id="IPR013761">
    <property type="entry name" value="SAM/pointed_sf"/>
</dbReference>
<dbReference type="EMBL" id="LRGB01002190">
    <property type="protein sequence ID" value="KZS08520.1"/>
    <property type="molecule type" value="Genomic_DNA"/>
</dbReference>
<gene>
    <name evidence="7" type="ORF">APZ42_027165</name>
</gene>
<dbReference type="SMART" id="SM00413">
    <property type="entry name" value="ETS"/>
    <property type="match status" value="1"/>
</dbReference>
<evidence type="ECO:0000256" key="4">
    <source>
        <dbReference type="ARBA" id="ARBA00023125"/>
    </source>
</evidence>
<dbReference type="AlphaFoldDB" id="A0A0P5ZTL6"/>
<sequence>MDDVFLSEVDLNGHEEWDTVAGSSVTYMPNNSENEIDILAIQVDIASPLSTLKAILGQRLGANFSHYELWLQDVVQLTDETTLSEQCIQGEGLVQVNVELKSVQNVDRINIIDVLKPQQDEETTLDEQVTMENTKYQEESDTTQVSAVTEDVTSIALDTDYQASHFPSLNTGMQATTTIGAQHLVASPLAVPIKQPYGNRMSCKMPTNHSENITRWVMDGNFRKEQERLKIPLDPILWSKAHIQHWIRWAINQFNLKGVNPSQWAFVDGPSLCNMSHTEFIQRIPKNPLSKDPNHDLFWTHLELLRKCKFVGVIQKPVPYLQYITTPLSVKSDPSRLPRPAVKVATPSKRIPLESFSSRSFSVATTGNRTGSNGQVQLWQFLLELLTDVNFREAISWLGTGGEFKLNNPEMVAQLWGERKNKPHMNYEKLSRALRYYYDGDMICKVSGKRFVYKFVCDLKQLLGYSADELNKLVTECEQRSKLGRSNAPYV</sequence>
<dbReference type="InterPro" id="IPR003118">
    <property type="entry name" value="Pointed_dom"/>
</dbReference>
<dbReference type="SUPFAM" id="SSF46785">
    <property type="entry name" value="Winged helix' DNA-binding domain"/>
    <property type="match status" value="1"/>
</dbReference>
<dbReference type="PROSITE" id="PS00346">
    <property type="entry name" value="ETS_DOMAIN_2"/>
    <property type="match status" value="1"/>
</dbReference>
<evidence type="ECO:0000313" key="7">
    <source>
        <dbReference type="EMBL" id="KZS08520.1"/>
    </source>
</evidence>
<keyword evidence="3" id="KW-0597">Phosphoprotein</keyword>
<keyword evidence="4 6" id="KW-0238">DNA-binding</keyword>
<dbReference type="PRINTS" id="PR00454">
    <property type="entry name" value="ETSDOMAIN"/>
</dbReference>
<name>A0A0P5ZTL6_9CRUS</name>
<dbReference type="SMART" id="SM00251">
    <property type="entry name" value="SAM_PNT"/>
    <property type="match status" value="1"/>
</dbReference>
<dbReference type="PANTHER" id="PTHR11849">
    <property type="entry name" value="ETS"/>
    <property type="match status" value="1"/>
</dbReference>
<dbReference type="InterPro" id="IPR024668">
    <property type="entry name" value="GABP_asu_N"/>
</dbReference>
<dbReference type="FunFam" id="1.10.10.10:FF:000200">
    <property type="entry name" value="GA-binding protein alpha chain, putative"/>
    <property type="match status" value="1"/>
</dbReference>
<reference evidence="7 8" key="1">
    <citation type="submission" date="2016-03" db="EMBL/GenBank/DDBJ databases">
        <title>EvidentialGene: Evidence-directed Construction of Genes on Genomes.</title>
        <authorList>
            <person name="Gilbert D.G."/>
            <person name="Choi J.-H."/>
            <person name="Mockaitis K."/>
            <person name="Colbourne J."/>
            <person name="Pfrender M."/>
        </authorList>
    </citation>
    <scope>NUCLEOTIDE SEQUENCE [LARGE SCALE GENOMIC DNA]</scope>
    <source>
        <strain evidence="7 8">Xinb3</strain>
        <tissue evidence="7">Complete organism</tissue>
    </source>
</reference>
<evidence type="ECO:0000256" key="1">
    <source>
        <dbReference type="ARBA" id="ARBA00004123"/>
    </source>
</evidence>
<dbReference type="PROSITE" id="PS51433">
    <property type="entry name" value="PNT"/>
    <property type="match status" value="1"/>
</dbReference>
<dbReference type="Pfam" id="PF11620">
    <property type="entry name" value="GABP-alpha"/>
    <property type="match status" value="1"/>
</dbReference>
<dbReference type="InterPro" id="IPR036390">
    <property type="entry name" value="WH_DNA-bd_sf"/>
</dbReference>
<dbReference type="InterPro" id="IPR000418">
    <property type="entry name" value="Ets_dom"/>
</dbReference>
<dbReference type="GO" id="GO:0030154">
    <property type="term" value="P:cell differentiation"/>
    <property type="evidence" value="ECO:0007669"/>
    <property type="project" value="TreeGrafter"/>
</dbReference>
<evidence type="ECO:0000256" key="6">
    <source>
        <dbReference type="RuleBase" id="RU004019"/>
    </source>
</evidence>
<dbReference type="Pfam" id="PF00178">
    <property type="entry name" value="Ets"/>
    <property type="match status" value="1"/>
</dbReference>
<keyword evidence="5 6" id="KW-0539">Nucleus</keyword>